<dbReference type="RefSeq" id="WP_379769270.1">
    <property type="nucleotide sequence ID" value="NZ_JBHSJF010000002.1"/>
</dbReference>
<comment type="caution">
    <text evidence="3">The sequence shown here is derived from an EMBL/GenBank/DDBJ whole genome shotgun (WGS) entry which is preliminary data.</text>
</comment>
<feature type="transmembrane region" description="Helical" evidence="1">
    <location>
        <begin position="252"/>
        <end position="271"/>
    </location>
</feature>
<feature type="domain" description="EamA" evidence="2">
    <location>
        <begin position="163"/>
        <end position="293"/>
    </location>
</feature>
<dbReference type="Pfam" id="PF00892">
    <property type="entry name" value="EamA"/>
    <property type="match status" value="2"/>
</dbReference>
<proteinExistence type="predicted"/>
<feature type="transmembrane region" description="Helical" evidence="1">
    <location>
        <begin position="113"/>
        <end position="132"/>
    </location>
</feature>
<reference evidence="4" key="1">
    <citation type="journal article" date="2019" name="Int. J. Syst. Evol. Microbiol.">
        <title>The Global Catalogue of Microorganisms (GCM) 10K type strain sequencing project: providing services to taxonomists for standard genome sequencing and annotation.</title>
        <authorList>
            <consortium name="The Broad Institute Genomics Platform"/>
            <consortium name="The Broad Institute Genome Sequencing Center for Infectious Disease"/>
            <person name="Wu L."/>
            <person name="Ma J."/>
        </authorList>
    </citation>
    <scope>NUCLEOTIDE SEQUENCE [LARGE SCALE GENOMIC DNA]</scope>
    <source>
        <strain evidence="4">CGMCC 1.16444</strain>
    </source>
</reference>
<feature type="transmembrane region" description="Helical" evidence="1">
    <location>
        <begin position="21"/>
        <end position="38"/>
    </location>
</feature>
<keyword evidence="1" id="KW-1133">Transmembrane helix</keyword>
<dbReference type="EMBL" id="JBHSJF010000002">
    <property type="protein sequence ID" value="MFC5066858.1"/>
    <property type="molecule type" value="Genomic_DNA"/>
</dbReference>
<feature type="transmembrane region" description="Helical" evidence="1">
    <location>
        <begin position="139"/>
        <end position="158"/>
    </location>
</feature>
<feature type="transmembrane region" description="Helical" evidence="1">
    <location>
        <begin position="90"/>
        <end position="107"/>
    </location>
</feature>
<dbReference type="SUPFAM" id="SSF103481">
    <property type="entry name" value="Multidrug resistance efflux transporter EmrE"/>
    <property type="match status" value="2"/>
</dbReference>
<feature type="transmembrane region" description="Helical" evidence="1">
    <location>
        <begin position="193"/>
        <end position="214"/>
    </location>
</feature>
<keyword evidence="4" id="KW-1185">Reference proteome</keyword>
<dbReference type="InterPro" id="IPR000620">
    <property type="entry name" value="EamA_dom"/>
</dbReference>
<feature type="transmembrane region" description="Helical" evidence="1">
    <location>
        <begin position="164"/>
        <end position="181"/>
    </location>
</feature>
<dbReference type="InterPro" id="IPR037185">
    <property type="entry name" value="EmrE-like"/>
</dbReference>
<dbReference type="PANTHER" id="PTHR22911">
    <property type="entry name" value="ACYL-MALONYL CONDENSING ENZYME-RELATED"/>
    <property type="match status" value="1"/>
</dbReference>
<feature type="transmembrane region" description="Helical" evidence="1">
    <location>
        <begin position="58"/>
        <end position="78"/>
    </location>
</feature>
<feature type="transmembrane region" description="Helical" evidence="1">
    <location>
        <begin position="277"/>
        <end position="295"/>
    </location>
</feature>
<evidence type="ECO:0000313" key="4">
    <source>
        <dbReference type="Proteomes" id="UP001595796"/>
    </source>
</evidence>
<dbReference type="Proteomes" id="UP001595796">
    <property type="component" value="Unassembled WGS sequence"/>
</dbReference>
<evidence type="ECO:0000313" key="3">
    <source>
        <dbReference type="EMBL" id="MFC5066858.1"/>
    </source>
</evidence>
<evidence type="ECO:0000259" key="2">
    <source>
        <dbReference type="Pfam" id="PF00892"/>
    </source>
</evidence>
<feature type="domain" description="EamA" evidence="2">
    <location>
        <begin position="22"/>
        <end position="154"/>
    </location>
</feature>
<sequence length="308" mass="33508">MALPLDRMLVDDAQAARRLRIIAISLMFGAVGTFSILDTTAKYLSSYESPLQVAWLRYVFHVVFISILLNPWSSPGIWRTKKPGMQFLRSVLLAGTTVFNFSALQTLQLDQAITVSFTTPLLVAIFAGPILGEWIGLKRMAAIGVGFLGVLVVTRPGVGTFEMAYLLAFSNAICGAFYNIATRFVSAYDSAKTSIAITGLFGALALAPIMPFVWHWPESGWIWGLHIATGAMGAFGHYLLILAHGRAPAPILAPFVYCELVFMTITGWLVFSDVPDVWTLAGAAVVIGAGLYLLLKERTPKTQTDIVD</sequence>
<keyword evidence="1" id="KW-0812">Transmembrane</keyword>
<dbReference type="PANTHER" id="PTHR22911:SF103">
    <property type="entry name" value="BLR2811 PROTEIN"/>
    <property type="match status" value="1"/>
</dbReference>
<feature type="transmembrane region" description="Helical" evidence="1">
    <location>
        <begin position="220"/>
        <end position="240"/>
    </location>
</feature>
<accession>A0ABV9YZH0</accession>
<organism evidence="3 4">
    <name type="scientific">Flaviflagellibacter deserti</name>
    <dbReference type="NCBI Taxonomy" id="2267266"/>
    <lineage>
        <taxon>Bacteria</taxon>
        <taxon>Pseudomonadati</taxon>
        <taxon>Pseudomonadota</taxon>
        <taxon>Alphaproteobacteria</taxon>
        <taxon>Hyphomicrobiales</taxon>
        <taxon>Flaviflagellibacter</taxon>
    </lineage>
</organism>
<gene>
    <name evidence="3" type="ORF">ACFPFW_02390</name>
</gene>
<protein>
    <submittedName>
        <fullName evidence="3">DMT family transporter</fullName>
    </submittedName>
</protein>
<keyword evidence="1" id="KW-0472">Membrane</keyword>
<evidence type="ECO:0000256" key="1">
    <source>
        <dbReference type="SAM" id="Phobius"/>
    </source>
</evidence>
<name>A0ABV9YZH0_9HYPH</name>